<protein>
    <submittedName>
        <fullName evidence="2">Uncharacterized protein</fullName>
    </submittedName>
</protein>
<dbReference type="GO" id="GO:0004366">
    <property type="term" value="F:glycerol-3-phosphate O-acyltransferase activity"/>
    <property type="evidence" value="ECO:0007669"/>
    <property type="project" value="TreeGrafter"/>
</dbReference>
<organism evidence="2 3">
    <name type="scientific">Ciona savignyi</name>
    <name type="common">Pacific transparent sea squirt</name>
    <dbReference type="NCBI Taxonomy" id="51511"/>
    <lineage>
        <taxon>Eukaryota</taxon>
        <taxon>Metazoa</taxon>
        <taxon>Chordata</taxon>
        <taxon>Tunicata</taxon>
        <taxon>Ascidiacea</taxon>
        <taxon>Phlebobranchia</taxon>
        <taxon>Cionidae</taxon>
        <taxon>Ciona</taxon>
    </lineage>
</organism>
<sequence>MDGLNSPTKGKAPLKQPCGYNTSTNPNRSPVKVNISSYKEKFVSCNDYGLKRPILGTGHWNVKEMEENNPQILLDAHHLLQESQKPFVNLLHVPGVDERGILTRFMYYSYVTCSRSVHHYYPVQREMRRKVLENEALHHAVQRTLCARQQIDASEESQVKLDQYLEKNLHSKAAAILADMMATVTSKALKFCGWLFLTLLRQLTSSVHLHPAQLDALRQLSE</sequence>
<keyword evidence="3" id="KW-1185">Reference proteome</keyword>
<feature type="region of interest" description="Disordered" evidence="1">
    <location>
        <begin position="1"/>
        <end position="26"/>
    </location>
</feature>
<proteinExistence type="predicted"/>
<name>H2YW94_CIOSA</name>
<dbReference type="InterPro" id="IPR022284">
    <property type="entry name" value="GPAT/DHAPAT"/>
</dbReference>
<evidence type="ECO:0000313" key="2">
    <source>
        <dbReference type="Ensembl" id="ENSCSAVP00000009605.1"/>
    </source>
</evidence>
<dbReference type="Proteomes" id="UP000007875">
    <property type="component" value="Unassembled WGS sequence"/>
</dbReference>
<dbReference type="GO" id="GO:0008654">
    <property type="term" value="P:phospholipid biosynthetic process"/>
    <property type="evidence" value="ECO:0007669"/>
    <property type="project" value="TreeGrafter"/>
</dbReference>
<reference evidence="2" key="2">
    <citation type="submission" date="2025-08" db="UniProtKB">
        <authorList>
            <consortium name="Ensembl"/>
        </authorList>
    </citation>
    <scope>IDENTIFICATION</scope>
</reference>
<dbReference type="PANTHER" id="PTHR12563:SF23">
    <property type="entry name" value="BCDNA.GH07066"/>
    <property type="match status" value="1"/>
</dbReference>
<dbReference type="GO" id="GO:0006631">
    <property type="term" value="P:fatty acid metabolic process"/>
    <property type="evidence" value="ECO:0007669"/>
    <property type="project" value="TreeGrafter"/>
</dbReference>
<dbReference type="PANTHER" id="PTHR12563">
    <property type="entry name" value="GLYCEROL-3-PHOSPHATE ACYLTRANSFERASE"/>
    <property type="match status" value="1"/>
</dbReference>
<dbReference type="GO" id="GO:0006072">
    <property type="term" value="P:glycerol-3-phosphate metabolic process"/>
    <property type="evidence" value="ECO:0007669"/>
    <property type="project" value="TreeGrafter"/>
</dbReference>
<dbReference type="AlphaFoldDB" id="H2YW94"/>
<dbReference type="GO" id="GO:0031966">
    <property type="term" value="C:mitochondrial membrane"/>
    <property type="evidence" value="ECO:0007669"/>
    <property type="project" value="TreeGrafter"/>
</dbReference>
<evidence type="ECO:0000313" key="3">
    <source>
        <dbReference type="Proteomes" id="UP000007875"/>
    </source>
</evidence>
<dbReference type="GeneTree" id="ENSGT00520000055570"/>
<dbReference type="Ensembl" id="ENSCSAVT00000009723.1">
    <property type="protein sequence ID" value="ENSCSAVP00000009605.1"/>
    <property type="gene ID" value="ENSCSAVG00000005639.1"/>
</dbReference>
<evidence type="ECO:0000256" key="1">
    <source>
        <dbReference type="SAM" id="MobiDB-lite"/>
    </source>
</evidence>
<dbReference type="GO" id="GO:0019432">
    <property type="term" value="P:triglyceride biosynthetic process"/>
    <property type="evidence" value="ECO:0007669"/>
    <property type="project" value="TreeGrafter"/>
</dbReference>
<reference evidence="2" key="3">
    <citation type="submission" date="2025-09" db="UniProtKB">
        <authorList>
            <consortium name="Ensembl"/>
        </authorList>
    </citation>
    <scope>IDENTIFICATION</scope>
</reference>
<dbReference type="HOGENOM" id="CLU_1247817_0_0_1"/>
<accession>H2YW94</accession>
<reference evidence="3" key="1">
    <citation type="submission" date="2003-08" db="EMBL/GenBank/DDBJ databases">
        <authorList>
            <person name="Birren B."/>
            <person name="Nusbaum C."/>
            <person name="Abebe A."/>
            <person name="Abouelleil A."/>
            <person name="Adekoya E."/>
            <person name="Ait-zahra M."/>
            <person name="Allen N."/>
            <person name="Allen T."/>
            <person name="An P."/>
            <person name="Anderson M."/>
            <person name="Anderson S."/>
            <person name="Arachchi H."/>
            <person name="Armbruster J."/>
            <person name="Bachantsang P."/>
            <person name="Baldwin J."/>
            <person name="Barry A."/>
            <person name="Bayul T."/>
            <person name="Blitshsteyn B."/>
            <person name="Bloom T."/>
            <person name="Blye J."/>
            <person name="Boguslavskiy L."/>
            <person name="Borowsky M."/>
            <person name="Boukhgalter B."/>
            <person name="Brunache A."/>
            <person name="Butler J."/>
            <person name="Calixte N."/>
            <person name="Calvo S."/>
            <person name="Camarata J."/>
            <person name="Campo K."/>
            <person name="Chang J."/>
            <person name="Cheshatsang Y."/>
            <person name="Citroen M."/>
            <person name="Collymore A."/>
            <person name="Considine T."/>
            <person name="Cook A."/>
            <person name="Cooke P."/>
            <person name="Corum B."/>
            <person name="Cuomo C."/>
            <person name="David R."/>
            <person name="Dawoe T."/>
            <person name="Degray S."/>
            <person name="Dodge S."/>
            <person name="Dooley K."/>
            <person name="Dorje P."/>
            <person name="Dorjee K."/>
            <person name="Dorris L."/>
            <person name="Duffey N."/>
            <person name="Dupes A."/>
            <person name="Elkins T."/>
            <person name="Engels R."/>
            <person name="Erickson J."/>
            <person name="Farina A."/>
            <person name="Faro S."/>
            <person name="Ferreira P."/>
            <person name="Fischer H."/>
            <person name="Fitzgerald M."/>
            <person name="Foley K."/>
            <person name="Gage D."/>
            <person name="Galagan J."/>
            <person name="Gearin G."/>
            <person name="Gnerre S."/>
            <person name="Gnirke A."/>
            <person name="Goyette A."/>
            <person name="Graham J."/>
            <person name="Grandbois E."/>
            <person name="Gyaltsen K."/>
            <person name="Hafez N."/>
            <person name="Hagopian D."/>
            <person name="Hagos B."/>
            <person name="Hall J."/>
            <person name="Hatcher B."/>
            <person name="Heller A."/>
            <person name="Higgins H."/>
            <person name="Honan T."/>
            <person name="Horn A."/>
            <person name="Houde N."/>
            <person name="Hughes L."/>
            <person name="Hulme W."/>
            <person name="Husby E."/>
            <person name="Iliev I."/>
            <person name="Jaffe D."/>
            <person name="Jones C."/>
            <person name="Kamal M."/>
            <person name="Kamat A."/>
            <person name="Kamvysselis M."/>
            <person name="Karlsson E."/>
            <person name="Kells C."/>
            <person name="Kieu A."/>
            <person name="Kisner P."/>
            <person name="Kodira C."/>
            <person name="Kulbokas E."/>
            <person name="Labutti K."/>
            <person name="Lama D."/>
            <person name="Landers T."/>
            <person name="Leger J."/>
            <person name="Levine S."/>
            <person name="Lewis D."/>
            <person name="Lewis T."/>
            <person name="Lindblad-toh K."/>
            <person name="Liu X."/>
            <person name="Lokyitsang T."/>
            <person name="Lokyitsang Y."/>
            <person name="Lucien O."/>
            <person name="Lui A."/>
            <person name="Ma L.J."/>
            <person name="Mabbitt R."/>
            <person name="Macdonald J."/>
            <person name="Maclean C."/>
            <person name="Major J."/>
            <person name="Manning J."/>
            <person name="Marabella R."/>
            <person name="Maru K."/>
            <person name="Matthews C."/>
            <person name="Mauceli E."/>
            <person name="Mccarthy M."/>
            <person name="Mcdonough S."/>
            <person name="Mcghee T."/>
            <person name="Meldrim J."/>
            <person name="Meneus L."/>
            <person name="Mesirov J."/>
            <person name="Mihalev A."/>
            <person name="Mihova T."/>
            <person name="Mikkelsen T."/>
            <person name="Mlenga V."/>
            <person name="Moru K."/>
            <person name="Mozes J."/>
            <person name="Mulrain L."/>
            <person name="Munson G."/>
            <person name="Naylor J."/>
            <person name="Newes C."/>
            <person name="Nguyen C."/>
            <person name="Nguyen N."/>
            <person name="Nguyen T."/>
            <person name="Nicol R."/>
            <person name="Nielsen C."/>
            <person name="Nizzari M."/>
            <person name="Norbu C."/>
            <person name="Norbu N."/>
            <person name="O'donnell P."/>
            <person name="Okoawo O."/>
            <person name="O'leary S."/>
            <person name="Omotosho B."/>
            <person name="O'neill K."/>
            <person name="Osman S."/>
            <person name="Parker S."/>
            <person name="Perrin D."/>
            <person name="Phunkhang P."/>
            <person name="Piqani B."/>
            <person name="Purcell S."/>
            <person name="Rachupka T."/>
            <person name="Ramasamy U."/>
            <person name="Rameau R."/>
            <person name="Ray V."/>
            <person name="Raymond C."/>
            <person name="Retta R."/>
            <person name="Richardson S."/>
            <person name="Rise C."/>
            <person name="Rodriguez J."/>
            <person name="Rogers J."/>
            <person name="Rogov P."/>
            <person name="Rutman M."/>
            <person name="Schupbach R."/>
            <person name="Seaman C."/>
            <person name="Settipalli S."/>
            <person name="Sharpe T."/>
            <person name="Sheridan J."/>
            <person name="Sherpa N."/>
            <person name="Shi J."/>
            <person name="Smirnov S."/>
            <person name="Smith C."/>
            <person name="Sougnez C."/>
            <person name="Spencer B."/>
            <person name="Stalker J."/>
            <person name="Stange-thomann N."/>
            <person name="Stavropoulos S."/>
            <person name="Stetson K."/>
            <person name="Stone C."/>
            <person name="Stone S."/>
            <person name="Stubbs M."/>
            <person name="Talamas J."/>
            <person name="Tchuinga P."/>
            <person name="Tenzing P."/>
            <person name="Tesfaye S."/>
            <person name="Theodore J."/>
            <person name="Thoulutsang Y."/>
            <person name="Topham K."/>
            <person name="Towey S."/>
            <person name="Tsamla T."/>
            <person name="Tsomo N."/>
            <person name="Vallee D."/>
            <person name="Vassiliev H."/>
            <person name="Venkataraman V."/>
            <person name="Vinson J."/>
            <person name="Vo A."/>
            <person name="Wade C."/>
            <person name="Wang S."/>
            <person name="Wangchuk T."/>
            <person name="Wangdi T."/>
            <person name="Whittaker C."/>
            <person name="Wilkinson J."/>
            <person name="Wu Y."/>
            <person name="Wyman D."/>
            <person name="Yadav S."/>
            <person name="Yang S."/>
            <person name="Yang X."/>
            <person name="Yeager S."/>
            <person name="Yee E."/>
            <person name="Young G."/>
            <person name="Zainoun J."/>
            <person name="Zembeck L."/>
            <person name="Zimmer A."/>
            <person name="Zody M."/>
            <person name="Lander E."/>
        </authorList>
    </citation>
    <scope>NUCLEOTIDE SEQUENCE [LARGE SCALE GENOMIC DNA]</scope>
</reference>